<keyword evidence="1 4" id="KW-0963">Cytoplasm</keyword>
<keyword evidence="2 4" id="KW-0396">Initiation factor</keyword>
<dbReference type="GO" id="GO:0033290">
    <property type="term" value="C:eukaryotic 48S preinitiation complex"/>
    <property type="evidence" value="ECO:0007669"/>
    <property type="project" value="UniProtKB-UniRule"/>
</dbReference>
<dbReference type="GO" id="GO:0016282">
    <property type="term" value="C:eukaryotic 43S preinitiation complex"/>
    <property type="evidence" value="ECO:0007669"/>
    <property type="project" value="UniProtKB-UniRule"/>
</dbReference>
<dbReference type="Pfam" id="PF26569">
    <property type="entry name" value="EIF3CL_C"/>
    <property type="match status" value="1"/>
</dbReference>
<evidence type="ECO:0000256" key="1">
    <source>
        <dbReference type="ARBA" id="ARBA00022490"/>
    </source>
</evidence>
<dbReference type="GO" id="GO:0003723">
    <property type="term" value="F:RNA binding"/>
    <property type="evidence" value="ECO:0007669"/>
    <property type="project" value="InterPro"/>
</dbReference>
<dbReference type="OrthoDB" id="29647at2759"/>
<comment type="function">
    <text evidence="4">Component of the eukaryotic translation initiation factor 3 (eIF-3) complex, which is involved in protein synthesis of a specialized repertoire of mRNAs and, together with other initiation factors, stimulates binding of mRNA and methionyl-tRNAi to the 40S ribosome. The eIF-3 complex specifically targets and initiates translation of a subset of mRNAs involved in cell proliferation.</text>
</comment>
<gene>
    <name evidence="7" type="ORF">FBUS_01176</name>
</gene>
<feature type="compositionally biased region" description="Basic and acidic residues" evidence="5">
    <location>
        <begin position="189"/>
        <end position="198"/>
    </location>
</feature>
<feature type="compositionally biased region" description="Low complexity" evidence="5">
    <location>
        <begin position="225"/>
        <end position="236"/>
    </location>
</feature>
<evidence type="ECO:0000256" key="5">
    <source>
        <dbReference type="SAM" id="MobiDB-lite"/>
    </source>
</evidence>
<evidence type="ECO:0000313" key="7">
    <source>
        <dbReference type="EMBL" id="KAA0183832.1"/>
    </source>
</evidence>
<protein>
    <recommendedName>
        <fullName evidence="4">Eukaryotic translation initiation factor 3 subunit C</fullName>
        <shortName evidence="4">eIF3c</shortName>
    </recommendedName>
    <alternativeName>
        <fullName evidence="4">Eukaryotic translation initiation factor 3 subunit 8</fullName>
    </alternativeName>
</protein>
<dbReference type="PANTHER" id="PTHR13937">
    <property type="entry name" value="EUKARYOTIC TRANSLATION INITATION FACTOR 3, SUBUNIT 8 EIF3S8 -RELATED"/>
    <property type="match status" value="1"/>
</dbReference>
<dbReference type="GO" id="GO:0005852">
    <property type="term" value="C:eukaryotic translation initiation factor 3 complex"/>
    <property type="evidence" value="ECO:0007669"/>
    <property type="project" value="UniProtKB-UniRule"/>
</dbReference>
<feature type="domain" description="PCI" evidence="6">
    <location>
        <begin position="650"/>
        <end position="826"/>
    </location>
</feature>
<name>A0A8E0RP40_9TREM</name>
<dbReference type="SUPFAM" id="SSF46785">
    <property type="entry name" value="Winged helix' DNA-binding domain"/>
    <property type="match status" value="1"/>
</dbReference>
<dbReference type="EMBL" id="LUCM01011543">
    <property type="protein sequence ID" value="KAA0183832.1"/>
    <property type="molecule type" value="Genomic_DNA"/>
</dbReference>
<comment type="caution">
    <text evidence="7">The sequence shown here is derived from an EMBL/GenBank/DDBJ whole genome shotgun (WGS) entry which is preliminary data.</text>
</comment>
<keyword evidence="8" id="KW-1185">Reference proteome</keyword>
<feature type="region of interest" description="Disordered" evidence="5">
    <location>
        <begin position="258"/>
        <end position="277"/>
    </location>
</feature>
<dbReference type="InterPro" id="IPR008905">
    <property type="entry name" value="EIF3C_N_dom"/>
</dbReference>
<sequence length="880" mass="100563">MTSSMFAGAYSSSESDYDAEPVQRVENRFIRYQSDDEEEGKRVVKSARDKRFEEMQSIIKNLNNHKKIKDMSSIFIDFENLIKVYSKSVKMNEVDGTPAFYVRCIAELEDFVNTSWEKKRELSKAAARALTVLKQRVKKYNRDFEDSIKDFREHPENYQEDEEAAEASEEESESEAEQQPTKVSTAVGMEKKTRKAAESDFESGESGEDGEEVDDESDSDDYWDSDSSSASSIGADHAMFQQDPSAYFLKKTTDEKEKDKIKVKKPAKERPAKKQSKMLDTFEADGTWTTVDTLGRAEPTIQAFEKGMDVTHEVVVKKLNEILASRGKKGTSIAEQLALLFQVEEKIVELKLSVGLHTKVLMSLISVLFDYDQKHAACMSATLFDRLLTTFDRLFDILEVHDIEMVIPDTAIDVTESLEHPPFLVFGSVLTNVTLMDAECTKVLQNANGHELEYVDRLHDERRVCNILDRLCAYLEKKDAPAADLCTAYLLKVEHLYYKFDFDWARRVEKDGLETVRVNEATAVIERLCKYIYSHDRANRPRTRAILCHIYHLALYDDWYKARDLMLMSNLQSSIDQADQSTMILYNRAIAQLGLAAFRQGHIRETLNALADLVGSGRIRELLAQGLHGQTRFERSPEEEKREQALQVPYHMYINTELLECVYHVSAMLSEIPNLAAHETDLRWRPISKPFHLALRVHDRATLVGPPETPRDHVLAAAKAMRYGNWKACTQYIINPKMDTKIWDLLFQSKRVKTILEGRIKEESLRSFLFTYSAIHDSISLDRLSDYFEMPKSSVYSIVSKMIINQELAASLEVPSDLLIMHKTERSRLQTLALQLSEKVNSIVEMNEKLIESRSGGGLIGSKGSQAYQGRRVFGFPGRL</sequence>
<feature type="region of interest" description="Disordered" evidence="5">
    <location>
        <begin position="148"/>
        <end position="237"/>
    </location>
</feature>
<feature type="compositionally biased region" description="Basic and acidic residues" evidence="5">
    <location>
        <begin position="148"/>
        <end position="157"/>
    </location>
</feature>
<evidence type="ECO:0000256" key="4">
    <source>
        <dbReference type="HAMAP-Rule" id="MF_03002"/>
    </source>
</evidence>
<dbReference type="HAMAP" id="MF_03002">
    <property type="entry name" value="eIF3c"/>
    <property type="match status" value="1"/>
</dbReference>
<comment type="subcellular location">
    <subcellularLocation>
        <location evidence="4">Cytoplasm</location>
    </subcellularLocation>
</comment>
<evidence type="ECO:0000313" key="8">
    <source>
        <dbReference type="Proteomes" id="UP000728185"/>
    </source>
</evidence>
<accession>A0A8E0RP40</accession>
<feature type="compositionally biased region" description="Acidic residues" evidence="5">
    <location>
        <begin position="158"/>
        <end position="176"/>
    </location>
</feature>
<dbReference type="GO" id="GO:0001732">
    <property type="term" value="P:formation of cytoplasmic translation initiation complex"/>
    <property type="evidence" value="ECO:0007669"/>
    <property type="project" value="UniProtKB-UniRule"/>
</dbReference>
<dbReference type="InterPro" id="IPR027516">
    <property type="entry name" value="EIF3C"/>
</dbReference>
<evidence type="ECO:0000256" key="3">
    <source>
        <dbReference type="ARBA" id="ARBA00022917"/>
    </source>
</evidence>
<keyword evidence="3 4" id="KW-0648">Protein biosynthesis</keyword>
<dbReference type="InterPro" id="IPR000717">
    <property type="entry name" value="PCI_dom"/>
</dbReference>
<comment type="similarity">
    <text evidence="4">Belongs to the eIF-3 subunit C family.</text>
</comment>
<evidence type="ECO:0000259" key="6">
    <source>
        <dbReference type="PROSITE" id="PS50250"/>
    </source>
</evidence>
<proteinExistence type="inferred from homology"/>
<dbReference type="AlphaFoldDB" id="A0A8E0RP40"/>
<dbReference type="InterPro" id="IPR036390">
    <property type="entry name" value="WH_DNA-bd_sf"/>
</dbReference>
<evidence type="ECO:0000256" key="2">
    <source>
        <dbReference type="ARBA" id="ARBA00022540"/>
    </source>
</evidence>
<feature type="region of interest" description="Disordered" evidence="5">
    <location>
        <begin position="1"/>
        <end position="21"/>
    </location>
</feature>
<dbReference type="PROSITE" id="PS50250">
    <property type="entry name" value="PCI"/>
    <property type="match status" value="1"/>
</dbReference>
<dbReference type="GO" id="GO:0003743">
    <property type="term" value="F:translation initiation factor activity"/>
    <property type="evidence" value="ECO:0007669"/>
    <property type="project" value="UniProtKB-UniRule"/>
</dbReference>
<dbReference type="Pfam" id="PF01399">
    <property type="entry name" value="PCI"/>
    <property type="match status" value="1"/>
</dbReference>
<feature type="compositionally biased region" description="Basic and acidic residues" evidence="5">
    <location>
        <begin position="258"/>
        <end position="272"/>
    </location>
</feature>
<dbReference type="GO" id="GO:0031369">
    <property type="term" value="F:translation initiation factor binding"/>
    <property type="evidence" value="ECO:0007669"/>
    <property type="project" value="InterPro"/>
</dbReference>
<comment type="subunit">
    <text evidence="4">Component of the eukaryotic translation initiation factor 3 (eIF-3) complex.</text>
</comment>
<reference evidence="7" key="1">
    <citation type="submission" date="2019-05" db="EMBL/GenBank/DDBJ databases">
        <title>Annotation for the trematode Fasciolopsis buski.</title>
        <authorList>
            <person name="Choi Y.-J."/>
        </authorList>
    </citation>
    <scope>NUCLEOTIDE SEQUENCE</scope>
    <source>
        <strain evidence="7">HT</strain>
        <tissue evidence="7">Whole worm</tissue>
    </source>
</reference>
<dbReference type="Proteomes" id="UP000728185">
    <property type="component" value="Unassembled WGS sequence"/>
</dbReference>
<dbReference type="PANTHER" id="PTHR13937:SF0">
    <property type="entry name" value="EUKARYOTIC TRANSLATION INITIATION FACTOR 3 SUBUNIT C-RELATED"/>
    <property type="match status" value="1"/>
</dbReference>
<dbReference type="SMART" id="SM00088">
    <property type="entry name" value="PINT"/>
    <property type="match status" value="1"/>
</dbReference>
<feature type="compositionally biased region" description="Acidic residues" evidence="5">
    <location>
        <begin position="199"/>
        <end position="224"/>
    </location>
</feature>
<feature type="compositionally biased region" description="Polar residues" evidence="5">
    <location>
        <begin position="1"/>
        <end position="14"/>
    </location>
</feature>
<dbReference type="Pfam" id="PF05470">
    <property type="entry name" value="eIF-3c_N"/>
    <property type="match status" value="1"/>
</dbReference>
<organism evidence="7 8">
    <name type="scientific">Fasciolopsis buskii</name>
    <dbReference type="NCBI Taxonomy" id="27845"/>
    <lineage>
        <taxon>Eukaryota</taxon>
        <taxon>Metazoa</taxon>
        <taxon>Spiralia</taxon>
        <taxon>Lophotrochozoa</taxon>
        <taxon>Platyhelminthes</taxon>
        <taxon>Trematoda</taxon>
        <taxon>Digenea</taxon>
        <taxon>Plagiorchiida</taxon>
        <taxon>Echinostomata</taxon>
        <taxon>Echinostomatoidea</taxon>
        <taxon>Fasciolidae</taxon>
        <taxon>Fasciolopsis</taxon>
    </lineage>
</organism>
<dbReference type="InterPro" id="IPR058999">
    <property type="entry name" value="EIF3CL_C"/>
</dbReference>